<evidence type="ECO:0000256" key="1">
    <source>
        <dbReference type="ARBA" id="ARBA00010928"/>
    </source>
</evidence>
<accession>A0A381UI84</accession>
<evidence type="ECO:0000259" key="4">
    <source>
        <dbReference type="Pfam" id="PF22725"/>
    </source>
</evidence>
<organism evidence="5">
    <name type="scientific">marine metagenome</name>
    <dbReference type="NCBI Taxonomy" id="408172"/>
    <lineage>
        <taxon>unclassified sequences</taxon>
        <taxon>metagenomes</taxon>
        <taxon>ecological metagenomes</taxon>
    </lineage>
</organism>
<dbReference type="GO" id="GO:0016491">
    <property type="term" value="F:oxidoreductase activity"/>
    <property type="evidence" value="ECO:0007669"/>
    <property type="project" value="UniProtKB-KW"/>
</dbReference>
<keyword evidence="2" id="KW-0560">Oxidoreductase</keyword>
<dbReference type="SUPFAM" id="SSF51735">
    <property type="entry name" value="NAD(P)-binding Rossmann-fold domains"/>
    <property type="match status" value="1"/>
</dbReference>
<dbReference type="InterPro" id="IPR055170">
    <property type="entry name" value="GFO_IDH_MocA-like_dom"/>
</dbReference>
<evidence type="ECO:0008006" key="6">
    <source>
        <dbReference type="Google" id="ProtNLM"/>
    </source>
</evidence>
<feature type="domain" description="GFO/IDH/MocA-like oxidoreductase" evidence="4">
    <location>
        <begin position="136"/>
        <end position="259"/>
    </location>
</feature>
<dbReference type="PANTHER" id="PTHR43708:SF5">
    <property type="entry name" value="CONSERVED EXPRESSED OXIDOREDUCTASE (EUROFUNG)-RELATED"/>
    <property type="match status" value="1"/>
</dbReference>
<sequence>MPEKLRMAQIGTKHGHAQGVMQVMNDHPDVELVGVFEPDKVRRKQVEGSKAWSQAKFLDNPGDVLEDPSIVAVSSEGSNQESLEFTEKIVAAGKHVFYDKPAGNDYQRFERVVEQARSQKTLLQMGYMFRKHDGFERIANWARSGFLGHVFQVRAHMSTWLPEKNPEGQLTGREGLSHYQGGVMFDLGGHMLDQVVWILGRPNKVTRFFQNSASETREMMDNTLGVFEYTRAIATVDIAAMETRPMARRFEVYGTRGSAIMEPFEPADTIRLTLEKDQGNYMAGVNIVKIEDRARYVDTFAELVRNIRGESEPLRSLDHELLVQETLMRVTGGLGG</sequence>
<dbReference type="Gene3D" id="3.40.50.720">
    <property type="entry name" value="NAD(P)-binding Rossmann-like Domain"/>
    <property type="match status" value="1"/>
</dbReference>
<comment type="similarity">
    <text evidence="1">Belongs to the Gfo/Idh/MocA family.</text>
</comment>
<evidence type="ECO:0000256" key="2">
    <source>
        <dbReference type="ARBA" id="ARBA00023002"/>
    </source>
</evidence>
<protein>
    <recommendedName>
        <fullName evidence="6">Gfo/Idh/MocA-like oxidoreductase C-terminal domain-containing protein</fullName>
    </recommendedName>
</protein>
<dbReference type="AlphaFoldDB" id="A0A381UI84"/>
<dbReference type="InterPro" id="IPR051317">
    <property type="entry name" value="Gfo/Idh/MocA_oxidoreduct"/>
</dbReference>
<dbReference type="Gene3D" id="3.30.360.10">
    <property type="entry name" value="Dihydrodipicolinate Reductase, domain 2"/>
    <property type="match status" value="1"/>
</dbReference>
<dbReference type="EMBL" id="UINC01006464">
    <property type="protein sequence ID" value="SVA27684.1"/>
    <property type="molecule type" value="Genomic_DNA"/>
</dbReference>
<gene>
    <name evidence="5" type="ORF">METZ01_LOCUS80538</name>
</gene>
<evidence type="ECO:0000313" key="5">
    <source>
        <dbReference type="EMBL" id="SVA27684.1"/>
    </source>
</evidence>
<dbReference type="InterPro" id="IPR000683">
    <property type="entry name" value="Gfo/Idh/MocA-like_OxRdtase_N"/>
</dbReference>
<dbReference type="Pfam" id="PF01408">
    <property type="entry name" value="GFO_IDH_MocA"/>
    <property type="match status" value="1"/>
</dbReference>
<feature type="domain" description="Gfo/Idh/MocA-like oxidoreductase N-terminal" evidence="3">
    <location>
        <begin position="6"/>
        <end position="127"/>
    </location>
</feature>
<proteinExistence type="inferred from homology"/>
<dbReference type="GO" id="GO:0000166">
    <property type="term" value="F:nucleotide binding"/>
    <property type="evidence" value="ECO:0007669"/>
    <property type="project" value="InterPro"/>
</dbReference>
<name>A0A381UI84_9ZZZZ</name>
<dbReference type="InterPro" id="IPR036291">
    <property type="entry name" value="NAD(P)-bd_dom_sf"/>
</dbReference>
<dbReference type="SUPFAM" id="SSF55347">
    <property type="entry name" value="Glyceraldehyde-3-phosphate dehydrogenase-like, C-terminal domain"/>
    <property type="match status" value="1"/>
</dbReference>
<evidence type="ECO:0000259" key="3">
    <source>
        <dbReference type="Pfam" id="PF01408"/>
    </source>
</evidence>
<reference evidence="5" key="1">
    <citation type="submission" date="2018-05" db="EMBL/GenBank/DDBJ databases">
        <authorList>
            <person name="Lanie J.A."/>
            <person name="Ng W.-L."/>
            <person name="Kazmierczak K.M."/>
            <person name="Andrzejewski T.M."/>
            <person name="Davidsen T.M."/>
            <person name="Wayne K.J."/>
            <person name="Tettelin H."/>
            <person name="Glass J.I."/>
            <person name="Rusch D."/>
            <person name="Podicherti R."/>
            <person name="Tsui H.-C.T."/>
            <person name="Winkler M.E."/>
        </authorList>
    </citation>
    <scope>NUCLEOTIDE SEQUENCE</scope>
</reference>
<dbReference type="Pfam" id="PF22725">
    <property type="entry name" value="GFO_IDH_MocA_C3"/>
    <property type="match status" value="1"/>
</dbReference>
<dbReference type="PANTHER" id="PTHR43708">
    <property type="entry name" value="CONSERVED EXPRESSED OXIDOREDUCTASE (EUROFUNG)"/>
    <property type="match status" value="1"/>
</dbReference>